<organism evidence="9 10">
    <name type="scientific">Mesotoga infera</name>
    <dbReference type="NCBI Taxonomy" id="1236046"/>
    <lineage>
        <taxon>Bacteria</taxon>
        <taxon>Thermotogati</taxon>
        <taxon>Thermotogota</taxon>
        <taxon>Thermotogae</taxon>
        <taxon>Kosmotogales</taxon>
        <taxon>Kosmotogaceae</taxon>
        <taxon>Mesotoga</taxon>
    </lineage>
</organism>
<evidence type="ECO:0000256" key="3">
    <source>
        <dbReference type="ARBA" id="ARBA00022475"/>
    </source>
</evidence>
<keyword evidence="6 7" id="KW-0472">Membrane</keyword>
<keyword evidence="5 7" id="KW-1133">Transmembrane helix</keyword>
<feature type="transmembrane region" description="Helical" evidence="7">
    <location>
        <begin position="242"/>
        <end position="263"/>
    </location>
</feature>
<evidence type="ECO:0000259" key="8">
    <source>
        <dbReference type="PROSITE" id="PS50928"/>
    </source>
</evidence>
<dbReference type="Pfam" id="PF00528">
    <property type="entry name" value="BPD_transp_1"/>
    <property type="match status" value="1"/>
</dbReference>
<proteinExistence type="inferred from homology"/>
<evidence type="ECO:0000256" key="7">
    <source>
        <dbReference type="RuleBase" id="RU363032"/>
    </source>
</evidence>
<dbReference type="Gene3D" id="1.10.3720.10">
    <property type="entry name" value="MetI-like"/>
    <property type="match status" value="1"/>
</dbReference>
<dbReference type="SUPFAM" id="SSF161098">
    <property type="entry name" value="MetI-like"/>
    <property type="match status" value="1"/>
</dbReference>
<keyword evidence="3" id="KW-1003">Cell membrane</keyword>
<evidence type="ECO:0000256" key="2">
    <source>
        <dbReference type="ARBA" id="ARBA00022448"/>
    </source>
</evidence>
<reference evidence="9 10" key="1">
    <citation type="submission" date="2017-01" db="EMBL/GenBank/DDBJ databases">
        <authorList>
            <person name="Erauso G."/>
        </authorList>
    </citation>
    <scope>NUCLEOTIDE SEQUENCE [LARGE SCALE GENOMIC DNA]</scope>
    <source>
        <strain evidence="9">MESINF1</strain>
    </source>
</reference>
<dbReference type="InterPro" id="IPR035906">
    <property type="entry name" value="MetI-like_sf"/>
</dbReference>
<protein>
    <submittedName>
        <fullName evidence="9">Binding-protein-dependent transport systems inner membrane component</fullName>
    </submittedName>
</protein>
<dbReference type="InterPro" id="IPR000515">
    <property type="entry name" value="MetI-like"/>
</dbReference>
<name>A0A7Z7LHW2_9BACT</name>
<dbReference type="EMBL" id="LS974202">
    <property type="protein sequence ID" value="SSC13850.1"/>
    <property type="molecule type" value="Genomic_DNA"/>
</dbReference>
<feature type="transmembrane region" description="Helical" evidence="7">
    <location>
        <begin position="184"/>
        <end position="206"/>
    </location>
</feature>
<keyword evidence="2 7" id="KW-0813">Transport</keyword>
<dbReference type="CDD" id="cd06261">
    <property type="entry name" value="TM_PBP2"/>
    <property type="match status" value="1"/>
</dbReference>
<feature type="transmembrane region" description="Helical" evidence="7">
    <location>
        <begin position="12"/>
        <end position="40"/>
    </location>
</feature>
<dbReference type="AlphaFoldDB" id="A0A7Z7LHW2"/>
<dbReference type="Proteomes" id="UP000250796">
    <property type="component" value="Chromosome MESINF"/>
</dbReference>
<dbReference type="PANTHER" id="PTHR43744">
    <property type="entry name" value="ABC TRANSPORTER PERMEASE PROTEIN MG189-RELATED-RELATED"/>
    <property type="match status" value="1"/>
</dbReference>
<comment type="similarity">
    <text evidence="7">Belongs to the binding-protein-dependent transport system permease family.</text>
</comment>
<keyword evidence="4 7" id="KW-0812">Transmembrane</keyword>
<keyword evidence="10" id="KW-1185">Reference proteome</keyword>
<dbReference type="RefSeq" id="WP_169699982.1">
    <property type="nucleotide sequence ID" value="NZ_LS974202.1"/>
</dbReference>
<accession>A0A7Z7LHW2</accession>
<sequence>MRDNKIMTIITRIVILALLILLGLSTLLPYILMISFSFMAEFEMYRLPPKLIPDVLRLENYVEMWKSQPWGRYIFNTLFVTVCVLIGQIILVAMGGYALSRLYFPGRDFMFKLFITFMLLPGVVTLIPGFIILHSLNWVDTYWAMIVPALGNIWGMFLMRQYMLSLPSSIEDAARIDGASTWQIFWRIIMPLCKPVIATVGTFTFLGTWRSFFWPLIVTRSKEMRVVEVGVAMFSSQYTTNYPAQMAAAALSSIPMILIYVIAQKWIVQGIRLTSGFDK</sequence>
<dbReference type="KEGG" id="minf:MESINF_2410"/>
<evidence type="ECO:0000256" key="1">
    <source>
        <dbReference type="ARBA" id="ARBA00004651"/>
    </source>
</evidence>
<dbReference type="PROSITE" id="PS50928">
    <property type="entry name" value="ABC_TM1"/>
    <property type="match status" value="1"/>
</dbReference>
<dbReference type="PANTHER" id="PTHR43744:SF12">
    <property type="entry name" value="ABC TRANSPORTER PERMEASE PROTEIN MG189-RELATED"/>
    <property type="match status" value="1"/>
</dbReference>
<comment type="subcellular location">
    <subcellularLocation>
        <location evidence="1 7">Cell membrane</location>
        <topology evidence="1 7">Multi-pass membrane protein</topology>
    </subcellularLocation>
</comment>
<evidence type="ECO:0000313" key="9">
    <source>
        <dbReference type="EMBL" id="SSC13850.1"/>
    </source>
</evidence>
<gene>
    <name evidence="9" type="ORF">MESINF_2410</name>
</gene>
<feature type="transmembrane region" description="Helical" evidence="7">
    <location>
        <begin position="73"/>
        <end position="99"/>
    </location>
</feature>
<feature type="transmembrane region" description="Helical" evidence="7">
    <location>
        <begin position="142"/>
        <end position="163"/>
    </location>
</feature>
<dbReference type="GO" id="GO:0055085">
    <property type="term" value="P:transmembrane transport"/>
    <property type="evidence" value="ECO:0007669"/>
    <property type="project" value="InterPro"/>
</dbReference>
<evidence type="ECO:0000256" key="4">
    <source>
        <dbReference type="ARBA" id="ARBA00022692"/>
    </source>
</evidence>
<evidence type="ECO:0000256" key="5">
    <source>
        <dbReference type="ARBA" id="ARBA00022989"/>
    </source>
</evidence>
<evidence type="ECO:0000313" key="10">
    <source>
        <dbReference type="Proteomes" id="UP000250796"/>
    </source>
</evidence>
<feature type="domain" description="ABC transmembrane type-1" evidence="8">
    <location>
        <begin position="74"/>
        <end position="263"/>
    </location>
</feature>
<evidence type="ECO:0000256" key="6">
    <source>
        <dbReference type="ARBA" id="ARBA00023136"/>
    </source>
</evidence>
<dbReference type="GO" id="GO:0005886">
    <property type="term" value="C:plasma membrane"/>
    <property type="evidence" value="ECO:0007669"/>
    <property type="project" value="UniProtKB-SubCell"/>
</dbReference>
<feature type="transmembrane region" description="Helical" evidence="7">
    <location>
        <begin position="111"/>
        <end position="136"/>
    </location>
</feature>